<protein>
    <submittedName>
        <fullName evidence="1">Uncharacterized protein</fullName>
    </submittedName>
</protein>
<reference evidence="1 2" key="1">
    <citation type="submission" date="2019-06" db="EMBL/GenBank/DDBJ databases">
        <title>Whole genome shotgun sequence of Glutamicibacter uratoxydans NBRC 15515.</title>
        <authorList>
            <person name="Hosoyama A."/>
            <person name="Uohara A."/>
            <person name="Ohji S."/>
            <person name="Ichikawa N."/>
        </authorList>
    </citation>
    <scope>NUCLEOTIDE SEQUENCE [LARGE SCALE GENOMIC DNA]</scope>
    <source>
        <strain evidence="1 2">NBRC 15515</strain>
    </source>
</reference>
<evidence type="ECO:0000313" key="2">
    <source>
        <dbReference type="Proteomes" id="UP000316612"/>
    </source>
</evidence>
<sequence length="68" mass="7787">MECHGNTVSNIVQRNFEVPCEQITRATGHQCYRNVGINDYTGYRTNCPITTRDDYYLGLFLEHLEGGT</sequence>
<keyword evidence="2" id="KW-1185">Reference proteome</keyword>
<accession>A0A4Y4DVS4</accession>
<dbReference type="Proteomes" id="UP000316612">
    <property type="component" value="Unassembled WGS sequence"/>
</dbReference>
<comment type="caution">
    <text evidence="1">The sequence shown here is derived from an EMBL/GenBank/DDBJ whole genome shotgun (WGS) entry which is preliminary data.</text>
</comment>
<proteinExistence type="predicted"/>
<dbReference type="AlphaFoldDB" id="A0A4Y4DVS4"/>
<organism evidence="1 2">
    <name type="scientific">Glutamicibacter uratoxydans</name>
    <name type="common">Arthrobacter uratoxydans</name>
    <dbReference type="NCBI Taxonomy" id="43667"/>
    <lineage>
        <taxon>Bacteria</taxon>
        <taxon>Bacillati</taxon>
        <taxon>Actinomycetota</taxon>
        <taxon>Actinomycetes</taxon>
        <taxon>Micrococcales</taxon>
        <taxon>Micrococcaceae</taxon>
        <taxon>Glutamicibacter</taxon>
    </lineage>
</organism>
<gene>
    <name evidence="1" type="ORF">AUR04nite_34760</name>
</gene>
<dbReference type="EMBL" id="BJNY01000035">
    <property type="protein sequence ID" value="GED07944.1"/>
    <property type="molecule type" value="Genomic_DNA"/>
</dbReference>
<name>A0A4Y4DVS4_GLUUR</name>
<evidence type="ECO:0000313" key="1">
    <source>
        <dbReference type="EMBL" id="GED07944.1"/>
    </source>
</evidence>